<dbReference type="SUPFAM" id="SSF52047">
    <property type="entry name" value="RNI-like"/>
    <property type="match status" value="1"/>
</dbReference>
<evidence type="ECO:0000313" key="2">
    <source>
        <dbReference type="EMBL" id="SPD30795.1"/>
    </source>
</evidence>
<evidence type="ECO:0000259" key="1">
    <source>
        <dbReference type="Pfam" id="PF25019"/>
    </source>
</evidence>
<dbReference type="PANTHER" id="PTHR47186">
    <property type="entry name" value="LEUCINE-RICH REPEAT-CONTAINING PROTEIN 57"/>
    <property type="match status" value="1"/>
</dbReference>
<feature type="domain" description="R13L1/DRL21-like LRR repeat region" evidence="1">
    <location>
        <begin position="740"/>
        <end position="802"/>
    </location>
</feature>
<proteinExistence type="predicted"/>
<dbReference type="InterPro" id="IPR032675">
    <property type="entry name" value="LRR_dom_sf"/>
</dbReference>
<reference evidence="2" key="1">
    <citation type="submission" date="2018-02" db="EMBL/GenBank/DDBJ databases">
        <authorList>
            <person name="Cohen D.B."/>
            <person name="Kent A.D."/>
        </authorList>
    </citation>
    <scope>NUCLEOTIDE SEQUENCE</scope>
</reference>
<protein>
    <recommendedName>
        <fullName evidence="1">R13L1/DRL21-like LRR repeat region domain-containing protein</fullName>
    </recommendedName>
</protein>
<dbReference type="SUPFAM" id="SSF52058">
    <property type="entry name" value="L domain-like"/>
    <property type="match status" value="2"/>
</dbReference>
<organism evidence="2">
    <name type="scientific">Fagus sylvatica</name>
    <name type="common">Beechnut</name>
    <dbReference type="NCBI Taxonomy" id="28930"/>
    <lineage>
        <taxon>Eukaryota</taxon>
        <taxon>Viridiplantae</taxon>
        <taxon>Streptophyta</taxon>
        <taxon>Embryophyta</taxon>
        <taxon>Tracheophyta</taxon>
        <taxon>Spermatophyta</taxon>
        <taxon>Magnoliopsida</taxon>
        <taxon>eudicotyledons</taxon>
        <taxon>Gunneridae</taxon>
        <taxon>Pentapetalae</taxon>
        <taxon>rosids</taxon>
        <taxon>fabids</taxon>
        <taxon>Fagales</taxon>
        <taxon>Fagaceae</taxon>
        <taxon>Fagus</taxon>
    </lineage>
</organism>
<dbReference type="Gene3D" id="3.80.10.10">
    <property type="entry name" value="Ribonuclease Inhibitor"/>
    <property type="match status" value="3"/>
</dbReference>
<dbReference type="EMBL" id="OIVN01006333">
    <property type="protein sequence ID" value="SPD30795.1"/>
    <property type="molecule type" value="Genomic_DNA"/>
</dbReference>
<dbReference type="AlphaFoldDB" id="A0A2N9J2G1"/>
<gene>
    <name evidence="2" type="ORF">FSB_LOCUS58677</name>
</gene>
<dbReference type="Pfam" id="PF25019">
    <property type="entry name" value="LRR_R13L1-DRL21"/>
    <property type="match status" value="2"/>
</dbReference>
<accession>A0A2N9J2G1</accession>
<name>A0A2N9J2G1_FAGSY</name>
<dbReference type="PANTHER" id="PTHR47186:SF42">
    <property type="entry name" value="DISEASE RESISTANCE RPP13-LIKE PROTEIN 1"/>
    <property type="match status" value="1"/>
</dbReference>
<sequence>MWRSKDHRSAGLWWSLLSSGGGHGKLLNPPRPVGKENDQQVFHHYLLQLILIWAAMRDFLVFSALASSSSSSPSSPFTAGAACRLLLWLGLVVNRWVICRGPLELPDSIGQLIHLRLLYVADTNIIALPKSLTKLYNLQTLRIKNCNLLKELPKDLSNLINLRHIYIDHKFINGTPKDIGQLISLQTLPFFTVNPDAGCSLEELGHLNQLSRELDIYNLEHVRDNVEAKSANLAKNAKIYKLGFHWGVDVYRAWDGYNNDEEVLEGLQPHQNLKSLTIEGYKGKKFPSWMLTGRDARDGLSLFDNLIEITLITCNKCEEVPTLGHLPRLKVLEINEMDNVRCIGTKFYSDGNNRNALFPTLRRLKLSSMINLVKWKNAKELTTATCEVFPCLEELIIKICHLLTSAPCHFPSLNKLEISYICSNAFENISSKLTTLTSLFIEGVSELGCLPEQLLQNNTSLMSLEISHCRELESISRHQDVWAFCTSLRSLHLWHCSKLSYIPDGLHKLISLHKLTVGNCYNLSCFPSIHGVMPLLRRLEISDCLNLISFPDLRGFSSLSEFEISNCRELRTFPNIEGFASLRKLVISLCGIEVLSIGLKSCTSLHYFKISSCPNLISIPDLRGFSSLTQLEILDCPKLRTFPSIEGAASLRELVMSLCDVEVLSIGLKSCTSLQMLRIQECQNLKRISEGLPESLKTLKIGSFCEMLEAFPSLISSTSIQHSVEDLYLNGWAKLNSLPDQFQRFTALKDLSISNFDGMEALPEWLGKLSSLQKLSLLRCQKLMYLPTAQAMRRLTYLRICSCPILEARCAEGSDTAERYNIAHIPTIIIGFIDTYNRFH</sequence>
<feature type="domain" description="R13L1/DRL21-like LRR repeat region" evidence="1">
    <location>
        <begin position="201"/>
        <end position="337"/>
    </location>
</feature>
<dbReference type="InterPro" id="IPR056789">
    <property type="entry name" value="LRR_R13L1-DRL21"/>
</dbReference>